<comment type="caution">
    <text evidence="1">The sequence shown here is derived from an EMBL/GenBank/DDBJ whole genome shotgun (WGS) entry which is preliminary data.</text>
</comment>
<dbReference type="RefSeq" id="WP_345427396.1">
    <property type="nucleotide sequence ID" value="NZ_AP031496.1"/>
</dbReference>
<evidence type="ECO:0008006" key="3">
    <source>
        <dbReference type="Google" id="ProtNLM"/>
    </source>
</evidence>
<gene>
    <name evidence="1" type="ORF">GCM10025791_44070</name>
</gene>
<organism evidence="1 2">
    <name type="scientific">Halioxenophilus aromaticivorans</name>
    <dbReference type="NCBI Taxonomy" id="1306992"/>
    <lineage>
        <taxon>Bacteria</taxon>
        <taxon>Pseudomonadati</taxon>
        <taxon>Pseudomonadota</taxon>
        <taxon>Gammaproteobacteria</taxon>
        <taxon>Alteromonadales</taxon>
        <taxon>Alteromonadaceae</taxon>
        <taxon>Halioxenophilus</taxon>
    </lineage>
</organism>
<reference evidence="2" key="1">
    <citation type="journal article" date="2019" name="Int. J. Syst. Evol. Microbiol.">
        <title>The Global Catalogue of Microorganisms (GCM) 10K type strain sequencing project: providing services to taxonomists for standard genome sequencing and annotation.</title>
        <authorList>
            <consortium name="The Broad Institute Genomics Platform"/>
            <consortium name="The Broad Institute Genome Sequencing Center for Infectious Disease"/>
            <person name="Wu L."/>
            <person name="Ma J."/>
        </authorList>
    </citation>
    <scope>NUCLEOTIDE SEQUENCE [LARGE SCALE GENOMIC DNA]</scope>
    <source>
        <strain evidence="2">JCM 19134</strain>
    </source>
</reference>
<evidence type="ECO:0000313" key="1">
    <source>
        <dbReference type="EMBL" id="GAA4958502.1"/>
    </source>
</evidence>
<keyword evidence="2" id="KW-1185">Reference proteome</keyword>
<accession>A0AAV3U8K0</accession>
<dbReference type="EMBL" id="BAABLX010000076">
    <property type="protein sequence ID" value="GAA4958502.1"/>
    <property type="molecule type" value="Genomic_DNA"/>
</dbReference>
<protein>
    <recommendedName>
        <fullName evidence="3">STAS domain-containing protein</fullName>
    </recommendedName>
</protein>
<sequence length="110" mass="12360">MLTKLEKDNLYHLIVAVIGDDATVKIYRHDFNDNTVDIVEDMLSADSKCNSNMRKLIVDLSSSGSLATKGWLKKLLKFNSKVIKKIDLKGYGCQVTVKSRWRTAIVNSAI</sequence>
<name>A0AAV3U8K0_9ALTE</name>
<dbReference type="Proteomes" id="UP001409585">
    <property type="component" value="Unassembled WGS sequence"/>
</dbReference>
<proteinExistence type="predicted"/>
<evidence type="ECO:0000313" key="2">
    <source>
        <dbReference type="Proteomes" id="UP001409585"/>
    </source>
</evidence>
<dbReference type="AlphaFoldDB" id="A0AAV3U8K0"/>